<protein>
    <recommendedName>
        <fullName evidence="4 11">Histidine--tRNA ligase</fullName>
        <ecNumber evidence="3 11">6.1.1.21</ecNumber>
    </recommendedName>
</protein>
<proteinExistence type="inferred from homology"/>
<dbReference type="AlphaFoldDB" id="A0A563E392"/>
<feature type="domain" description="Aminoacyl-transfer RNA synthetases class-II family profile" evidence="14">
    <location>
        <begin position="29"/>
        <end position="346"/>
    </location>
</feature>
<dbReference type="Pfam" id="PF13393">
    <property type="entry name" value="tRNA-synt_His"/>
    <property type="match status" value="1"/>
</dbReference>
<dbReference type="GO" id="GO:0005737">
    <property type="term" value="C:cytoplasm"/>
    <property type="evidence" value="ECO:0007669"/>
    <property type="project" value="UniProtKB-UniRule"/>
</dbReference>
<feature type="region of interest" description="Disordered" evidence="13">
    <location>
        <begin position="411"/>
        <end position="464"/>
    </location>
</feature>
<keyword evidence="16" id="KW-1185">Reference proteome</keyword>
<evidence type="ECO:0000256" key="12">
    <source>
        <dbReference type="PIRSR" id="PIRSR001549-1"/>
    </source>
</evidence>
<evidence type="ECO:0000256" key="4">
    <source>
        <dbReference type="ARBA" id="ARBA00017399"/>
    </source>
</evidence>
<evidence type="ECO:0000259" key="14">
    <source>
        <dbReference type="PROSITE" id="PS50862"/>
    </source>
</evidence>
<feature type="compositionally biased region" description="Basic and acidic residues" evidence="13">
    <location>
        <begin position="432"/>
        <end position="448"/>
    </location>
</feature>
<dbReference type="PANTHER" id="PTHR11476:SF7">
    <property type="entry name" value="HISTIDINE--TRNA LIGASE"/>
    <property type="match status" value="1"/>
</dbReference>
<dbReference type="InterPro" id="IPR015807">
    <property type="entry name" value="His-tRNA-ligase"/>
</dbReference>
<comment type="caution">
    <text evidence="15">The sequence shown here is derived from an EMBL/GenBank/DDBJ whole genome shotgun (WGS) entry which is preliminary data.</text>
</comment>
<evidence type="ECO:0000256" key="1">
    <source>
        <dbReference type="ARBA" id="ARBA00008226"/>
    </source>
</evidence>
<dbReference type="GO" id="GO:0006427">
    <property type="term" value="P:histidyl-tRNA aminoacylation"/>
    <property type="evidence" value="ECO:0007669"/>
    <property type="project" value="UniProtKB-UniRule"/>
</dbReference>
<evidence type="ECO:0000256" key="5">
    <source>
        <dbReference type="ARBA" id="ARBA00022490"/>
    </source>
</evidence>
<feature type="binding site" evidence="12">
    <location>
        <begin position="281"/>
        <end position="282"/>
    </location>
    <ligand>
        <name>L-histidine</name>
        <dbReference type="ChEBI" id="CHEBI:57595"/>
    </ligand>
</feature>
<feature type="binding site" evidence="12">
    <location>
        <position position="114"/>
    </location>
    <ligand>
        <name>L-histidine</name>
        <dbReference type="ChEBI" id="CHEBI:57595"/>
    </ligand>
</feature>
<evidence type="ECO:0000256" key="3">
    <source>
        <dbReference type="ARBA" id="ARBA00012815"/>
    </source>
</evidence>
<evidence type="ECO:0000256" key="9">
    <source>
        <dbReference type="ARBA" id="ARBA00023146"/>
    </source>
</evidence>
<feature type="binding site" evidence="12">
    <location>
        <begin position="84"/>
        <end position="86"/>
    </location>
    <ligand>
        <name>L-histidine</name>
        <dbReference type="ChEBI" id="CHEBI:57595"/>
    </ligand>
</feature>
<keyword evidence="15" id="KW-0436">Ligase</keyword>
<keyword evidence="5" id="KW-0963">Cytoplasm</keyword>
<comment type="catalytic activity">
    <reaction evidence="10">
        <text>tRNA(His) + L-histidine + ATP = L-histidyl-tRNA(His) + AMP + diphosphate + H(+)</text>
        <dbReference type="Rhea" id="RHEA:17313"/>
        <dbReference type="Rhea" id="RHEA-COMP:9665"/>
        <dbReference type="Rhea" id="RHEA-COMP:9689"/>
        <dbReference type="ChEBI" id="CHEBI:15378"/>
        <dbReference type="ChEBI" id="CHEBI:30616"/>
        <dbReference type="ChEBI" id="CHEBI:33019"/>
        <dbReference type="ChEBI" id="CHEBI:57595"/>
        <dbReference type="ChEBI" id="CHEBI:78442"/>
        <dbReference type="ChEBI" id="CHEBI:78527"/>
        <dbReference type="ChEBI" id="CHEBI:456215"/>
        <dbReference type="EC" id="6.1.1.21"/>
    </reaction>
</comment>
<dbReference type="SUPFAM" id="SSF55681">
    <property type="entry name" value="Class II aaRS and biotin synthetases"/>
    <property type="match status" value="1"/>
</dbReference>
<comment type="similarity">
    <text evidence="1">Belongs to the class-II aminoacyl-tRNA synthetase family.</text>
</comment>
<keyword evidence="6" id="KW-0547">Nucleotide-binding</keyword>
<dbReference type="GO" id="GO:0004821">
    <property type="term" value="F:histidine-tRNA ligase activity"/>
    <property type="evidence" value="ECO:0007669"/>
    <property type="project" value="UniProtKB-UniRule"/>
</dbReference>
<dbReference type="EMBL" id="VCQV01000010">
    <property type="protein sequence ID" value="TWP36682.1"/>
    <property type="molecule type" value="Genomic_DNA"/>
</dbReference>
<dbReference type="RefSeq" id="WP_146316523.1">
    <property type="nucleotide sequence ID" value="NZ_VCQV01000010.1"/>
</dbReference>
<reference evidence="15 16" key="1">
    <citation type="submission" date="2019-05" db="EMBL/GenBank/DDBJ databases">
        <authorList>
            <person name="Lee S.D."/>
        </authorList>
    </citation>
    <scope>NUCLEOTIDE SEQUENCE [LARGE SCALE GENOMIC DNA]</scope>
    <source>
        <strain evidence="15 16">C5-26</strain>
    </source>
</reference>
<dbReference type="NCBIfam" id="TIGR00442">
    <property type="entry name" value="hisS"/>
    <property type="match status" value="1"/>
</dbReference>
<name>A0A563E392_9MICO</name>
<evidence type="ECO:0000256" key="8">
    <source>
        <dbReference type="ARBA" id="ARBA00022917"/>
    </source>
</evidence>
<dbReference type="CDD" id="cd00773">
    <property type="entry name" value="HisRS-like_core"/>
    <property type="match status" value="1"/>
</dbReference>
<evidence type="ECO:0000256" key="10">
    <source>
        <dbReference type="ARBA" id="ARBA00047639"/>
    </source>
</evidence>
<evidence type="ECO:0000256" key="6">
    <source>
        <dbReference type="ARBA" id="ARBA00022741"/>
    </source>
</evidence>
<evidence type="ECO:0000256" key="7">
    <source>
        <dbReference type="ARBA" id="ARBA00022840"/>
    </source>
</evidence>
<evidence type="ECO:0000256" key="11">
    <source>
        <dbReference type="NCBIfam" id="TIGR00442"/>
    </source>
</evidence>
<reference evidence="15 16" key="2">
    <citation type="submission" date="2019-08" db="EMBL/GenBank/DDBJ databases">
        <title>Jejuicoccus antrihumi gen. nov., sp. nov., a new member of the family Dermacoccaceae isolated from a cave.</title>
        <authorList>
            <person name="Schumann P."/>
            <person name="Kim I.S."/>
        </authorList>
    </citation>
    <scope>NUCLEOTIDE SEQUENCE [LARGE SCALE GENOMIC DNA]</scope>
    <source>
        <strain evidence="15 16">C5-26</strain>
    </source>
</reference>
<dbReference type="InterPro" id="IPR006195">
    <property type="entry name" value="aa-tRNA-synth_II"/>
</dbReference>
<evidence type="ECO:0000313" key="16">
    <source>
        <dbReference type="Proteomes" id="UP000320244"/>
    </source>
</evidence>
<evidence type="ECO:0000256" key="2">
    <source>
        <dbReference type="ARBA" id="ARBA00011738"/>
    </source>
</evidence>
<dbReference type="InterPro" id="IPR036621">
    <property type="entry name" value="Anticodon-bd_dom_sf"/>
</dbReference>
<dbReference type="SUPFAM" id="SSF52954">
    <property type="entry name" value="Class II aaRS ABD-related"/>
    <property type="match status" value="1"/>
</dbReference>
<feature type="binding site" evidence="12">
    <location>
        <position position="132"/>
    </location>
    <ligand>
        <name>L-histidine</name>
        <dbReference type="ChEBI" id="CHEBI:57595"/>
    </ligand>
</feature>
<dbReference type="PIRSF" id="PIRSF001549">
    <property type="entry name" value="His-tRNA_synth"/>
    <property type="match status" value="1"/>
</dbReference>
<feature type="binding site" evidence="12">
    <location>
        <position position="277"/>
    </location>
    <ligand>
        <name>L-histidine</name>
        <dbReference type="ChEBI" id="CHEBI:57595"/>
    </ligand>
</feature>
<evidence type="ECO:0000256" key="13">
    <source>
        <dbReference type="SAM" id="MobiDB-lite"/>
    </source>
</evidence>
<dbReference type="Gene3D" id="3.30.930.10">
    <property type="entry name" value="Bira Bifunctional Protein, Domain 2"/>
    <property type="match status" value="1"/>
</dbReference>
<dbReference type="InterPro" id="IPR041715">
    <property type="entry name" value="HisRS-like_core"/>
</dbReference>
<keyword evidence="8" id="KW-0648">Protein biosynthesis</keyword>
<dbReference type="Gene3D" id="3.40.50.800">
    <property type="entry name" value="Anticodon-binding domain"/>
    <property type="match status" value="1"/>
</dbReference>
<dbReference type="GO" id="GO:0005524">
    <property type="term" value="F:ATP binding"/>
    <property type="evidence" value="ECO:0007669"/>
    <property type="project" value="UniProtKB-KW"/>
</dbReference>
<accession>A0A563E392</accession>
<organism evidence="15 16">
    <name type="scientific">Leekyejoonella antrihumi</name>
    <dbReference type="NCBI Taxonomy" id="1660198"/>
    <lineage>
        <taxon>Bacteria</taxon>
        <taxon>Bacillati</taxon>
        <taxon>Actinomycetota</taxon>
        <taxon>Actinomycetes</taxon>
        <taxon>Micrococcales</taxon>
        <taxon>Dermacoccaceae</taxon>
        <taxon>Leekyejoonella</taxon>
    </lineage>
</organism>
<dbReference type="EC" id="6.1.1.21" evidence="3 11"/>
<dbReference type="OrthoDB" id="9800814at2"/>
<dbReference type="InterPro" id="IPR004516">
    <property type="entry name" value="HisRS/HisZ"/>
</dbReference>
<gene>
    <name evidence="15" type="ORF">FGL98_09520</name>
</gene>
<dbReference type="InterPro" id="IPR045864">
    <property type="entry name" value="aa-tRNA-synth_II/BPL/LPL"/>
</dbReference>
<dbReference type="PROSITE" id="PS50862">
    <property type="entry name" value="AA_TRNA_LIGASE_II"/>
    <property type="match status" value="1"/>
</dbReference>
<feature type="binding site" evidence="12">
    <location>
        <position position="128"/>
    </location>
    <ligand>
        <name>L-histidine</name>
        <dbReference type="ChEBI" id="CHEBI:57595"/>
    </ligand>
</feature>
<keyword evidence="9" id="KW-0030">Aminoacyl-tRNA synthetase</keyword>
<evidence type="ECO:0000313" key="15">
    <source>
        <dbReference type="EMBL" id="TWP36682.1"/>
    </source>
</evidence>
<dbReference type="Proteomes" id="UP000320244">
    <property type="component" value="Unassembled WGS sequence"/>
</dbReference>
<comment type="subunit">
    <text evidence="2">Homodimer.</text>
</comment>
<sequence length="464" mass="50647">MASKVTPISGFQEWLPAQRIAEQHFLDTIREVFELHGFASINTRAVEPVDRLSNQGEDADKEIYGVSRLAGDDSSEASLGLHFDLTVPFARYTLEHSGKLTFPFRRYQIQQAWRGERPQRGRYREFTQADIDIVDANELPSHYEAELLLVIADVFSRLPVGDYRIHVNNRKICQGFYQGIGIEDVIGTLRIVDKLDKVGDDGVTKLLLAAGCTRPQVDQCLALAQICTADSTFVDQVQALGVHNDTLEEGLAHLKSIIDTANEHAPGVAVADLRIARGLDYYTGTVYETMLEREPSYGSICSGGRYDALASDGKRTYPGVGISIGVSRLLGLLIGEEGLSASRETPSVVLVAVNHEDSRPESMRVAAALRARGIPTLVSPKAAKFGKQIQFADRRGIPYVWFPGSEADSPAAIHAPSTGTGDELDATGTGDQVKDIRSGDQVSADRDTWTPPTADLHPTIAFPE</sequence>
<dbReference type="InterPro" id="IPR004154">
    <property type="entry name" value="Anticodon-bd"/>
</dbReference>
<keyword evidence="7" id="KW-0067">ATP-binding</keyword>
<dbReference type="PANTHER" id="PTHR11476">
    <property type="entry name" value="HISTIDYL-TRNA SYNTHETASE"/>
    <property type="match status" value="1"/>
</dbReference>
<dbReference type="Pfam" id="PF03129">
    <property type="entry name" value="HGTP_anticodon"/>
    <property type="match status" value="1"/>
</dbReference>